<organism evidence="2 3">
    <name type="scientific">Plasmodium gonderi</name>
    <dbReference type="NCBI Taxonomy" id="77519"/>
    <lineage>
        <taxon>Eukaryota</taxon>
        <taxon>Sar</taxon>
        <taxon>Alveolata</taxon>
        <taxon>Apicomplexa</taxon>
        <taxon>Aconoidasida</taxon>
        <taxon>Haemosporida</taxon>
        <taxon>Plasmodiidae</taxon>
        <taxon>Plasmodium</taxon>
        <taxon>Plasmodium (Plasmodium)</taxon>
    </lineage>
</organism>
<dbReference type="InterPro" id="IPR008780">
    <property type="entry name" value="Plasmodium_Vir"/>
</dbReference>
<keyword evidence="1" id="KW-0175">Coiled coil</keyword>
<gene>
    <name evidence="2" type="ORF">PGO_002530</name>
</gene>
<dbReference type="Proteomes" id="UP000195521">
    <property type="component" value="Unassembled WGS sequence"/>
</dbReference>
<dbReference type="RefSeq" id="XP_028546945.1">
    <property type="nucleotide sequence ID" value="XM_028691144.1"/>
</dbReference>
<dbReference type="Pfam" id="PF05795">
    <property type="entry name" value="Plasmodium_Vir"/>
    <property type="match status" value="1"/>
</dbReference>
<name>A0A1Y1JP43_PLAGO</name>
<comment type="caution">
    <text evidence="2">The sequence shown here is derived from an EMBL/GenBank/DDBJ whole genome shotgun (WGS) entry which is preliminary data.</text>
</comment>
<feature type="non-terminal residue" evidence="2">
    <location>
        <position position="258"/>
    </location>
</feature>
<keyword evidence="3" id="KW-1185">Reference proteome</keyword>
<evidence type="ECO:0000313" key="3">
    <source>
        <dbReference type="Proteomes" id="UP000195521"/>
    </source>
</evidence>
<dbReference type="AlphaFoldDB" id="A0A1Y1JP43"/>
<feature type="coiled-coil region" evidence="1">
    <location>
        <begin position="202"/>
        <end position="229"/>
    </location>
</feature>
<proteinExistence type="predicted"/>
<evidence type="ECO:0000313" key="2">
    <source>
        <dbReference type="EMBL" id="GAW84356.1"/>
    </source>
</evidence>
<sequence>MRPILGTEELNALSSKKKYAIFDKEVRKCEEDIYNRENELIYSDNWKINGFDESFNALCYVYKKNKTENFNTADCDYLYFWLGNVVYNNLINKNTFYTVLDRFKFFLKSYEGRRRCNFDKYNLTDKEFKDVMTLFDYSKDYFDLQRDLYKYKWYCNSDYKALIDKYVEAYKTLKETCTGNGTLHSYCKNFYNFFNSTQNFLISTLSCAVVEKDDAIEQLEEQQRKWIQENSEKYKYMIANGEIFEYAISGSSSASSPS</sequence>
<reference evidence="3" key="1">
    <citation type="submission" date="2017-04" db="EMBL/GenBank/DDBJ databases">
        <title>Plasmodium gonderi genome.</title>
        <authorList>
            <person name="Arisue N."/>
            <person name="Honma H."/>
            <person name="Kawai S."/>
            <person name="Tougan T."/>
            <person name="Tanabe K."/>
            <person name="Horii T."/>
        </authorList>
    </citation>
    <scope>NUCLEOTIDE SEQUENCE [LARGE SCALE GENOMIC DNA]</scope>
    <source>
        <strain evidence="3">ATCC 30045</strain>
    </source>
</reference>
<protein>
    <submittedName>
        <fullName evidence="2">Variable surface protein</fullName>
    </submittedName>
</protein>
<dbReference type="OMA" id="QENSEKY"/>
<dbReference type="EMBL" id="BDQF01000256">
    <property type="protein sequence ID" value="GAW84356.1"/>
    <property type="molecule type" value="Genomic_DNA"/>
</dbReference>
<dbReference type="GeneID" id="39745164"/>
<accession>A0A1Y1JP43</accession>
<evidence type="ECO:0000256" key="1">
    <source>
        <dbReference type="SAM" id="Coils"/>
    </source>
</evidence>
<dbReference type="OrthoDB" id="380569at2759"/>